<dbReference type="RefSeq" id="WP_119765922.1">
    <property type="nucleotide sequence ID" value="NZ_QYUJ01000014.1"/>
</dbReference>
<name>A0A418VAN7_9DEIO</name>
<evidence type="ECO:0000313" key="1">
    <source>
        <dbReference type="EMBL" id="RJF73188.1"/>
    </source>
</evidence>
<dbReference type="OrthoDB" id="32865at2"/>
<dbReference type="InterPro" id="IPR052565">
    <property type="entry name" value="Glutaredoxin-like_YDR286C"/>
</dbReference>
<sequence length="83" mass="9268">MLPLLTLYGRAGCHLCEVAAGHLYALNFTFVEVDISGDDALEERYGFDIPVLTHGEQLLMKGRIDRKRLGLLKLVLLRQLAEG</sequence>
<dbReference type="AlphaFoldDB" id="A0A418VAN7"/>
<dbReference type="SUPFAM" id="SSF52833">
    <property type="entry name" value="Thioredoxin-like"/>
    <property type="match status" value="1"/>
</dbReference>
<gene>
    <name evidence="1" type="ORF">D3875_18170</name>
</gene>
<dbReference type="PANTHER" id="PTHR33558">
    <property type="entry name" value="GLUTAREDOXIN-LIKE PROTEIN C5ORF63 HOMOLOG"/>
    <property type="match status" value="1"/>
</dbReference>
<dbReference type="PANTHER" id="PTHR33558:SF1">
    <property type="entry name" value="GLUTAREDOXIN-LIKE PROTEIN C5ORF63 HOMOLOG"/>
    <property type="match status" value="1"/>
</dbReference>
<dbReference type="Proteomes" id="UP000286287">
    <property type="component" value="Unassembled WGS sequence"/>
</dbReference>
<dbReference type="InterPro" id="IPR036249">
    <property type="entry name" value="Thioredoxin-like_sf"/>
</dbReference>
<keyword evidence="2" id="KW-1185">Reference proteome</keyword>
<dbReference type="InterPro" id="IPR008554">
    <property type="entry name" value="Glutaredoxin-like"/>
</dbReference>
<reference evidence="1 2" key="1">
    <citation type="submission" date="2018-09" db="EMBL/GenBank/DDBJ databases">
        <authorList>
            <person name="Zhu H."/>
        </authorList>
    </citation>
    <scope>NUCLEOTIDE SEQUENCE [LARGE SCALE GENOMIC DNA]</scope>
    <source>
        <strain evidence="1 2">K2S05-167</strain>
    </source>
</reference>
<evidence type="ECO:0000313" key="2">
    <source>
        <dbReference type="Proteomes" id="UP000286287"/>
    </source>
</evidence>
<protein>
    <submittedName>
        <fullName evidence="1">Glutaredoxin family protein</fullName>
    </submittedName>
</protein>
<comment type="caution">
    <text evidence="1">The sequence shown here is derived from an EMBL/GenBank/DDBJ whole genome shotgun (WGS) entry which is preliminary data.</text>
</comment>
<organism evidence="1 2">
    <name type="scientific">Deinococcus cavernae</name>
    <dbReference type="NCBI Taxonomy" id="2320857"/>
    <lineage>
        <taxon>Bacteria</taxon>
        <taxon>Thermotogati</taxon>
        <taxon>Deinococcota</taxon>
        <taxon>Deinococci</taxon>
        <taxon>Deinococcales</taxon>
        <taxon>Deinococcaceae</taxon>
        <taxon>Deinococcus</taxon>
    </lineage>
</organism>
<accession>A0A418VAN7</accession>
<proteinExistence type="predicted"/>
<dbReference type="Gene3D" id="3.40.30.10">
    <property type="entry name" value="Glutaredoxin"/>
    <property type="match status" value="1"/>
</dbReference>
<dbReference type="EMBL" id="QYUJ01000014">
    <property type="protein sequence ID" value="RJF73188.1"/>
    <property type="molecule type" value="Genomic_DNA"/>
</dbReference>
<dbReference type="Pfam" id="PF05768">
    <property type="entry name" value="Glrx-like"/>
    <property type="match status" value="1"/>
</dbReference>